<dbReference type="InterPro" id="IPR018168">
    <property type="entry name" value="Ubi_Hdrlase_CS"/>
</dbReference>
<evidence type="ECO:0000256" key="3">
    <source>
        <dbReference type="ARBA" id="ARBA00005349"/>
    </source>
</evidence>
<dbReference type="RefSeq" id="WP_070077297.1">
    <property type="nucleotide sequence ID" value="NZ_CP017415.1"/>
</dbReference>
<dbReference type="NCBIfam" id="TIGR01988">
    <property type="entry name" value="Ubi-OHases"/>
    <property type="match status" value="1"/>
</dbReference>
<comment type="cofactor">
    <cofactor evidence="1">
        <name>FAD</name>
        <dbReference type="ChEBI" id="CHEBI:57692"/>
    </cofactor>
</comment>
<feature type="domain" description="FAD-binding" evidence="8">
    <location>
        <begin position="6"/>
        <end position="341"/>
    </location>
</feature>
<dbReference type="InterPro" id="IPR051205">
    <property type="entry name" value="UbiH/COQ6_monooxygenase"/>
</dbReference>
<dbReference type="KEGG" id="aprs:BI364_01790"/>
<dbReference type="InterPro" id="IPR010971">
    <property type="entry name" value="UbiH/COQ6"/>
</dbReference>
<dbReference type="PANTHER" id="PTHR43876">
    <property type="entry name" value="UBIQUINONE BIOSYNTHESIS MONOOXYGENASE COQ6, MITOCHONDRIAL"/>
    <property type="match status" value="1"/>
</dbReference>
<dbReference type="GO" id="GO:0004497">
    <property type="term" value="F:monooxygenase activity"/>
    <property type="evidence" value="ECO:0007669"/>
    <property type="project" value="UniProtKB-KW"/>
</dbReference>
<gene>
    <name evidence="9" type="ORF">BI364_01790</name>
</gene>
<dbReference type="GO" id="GO:0006744">
    <property type="term" value="P:ubiquinone biosynthetic process"/>
    <property type="evidence" value="ECO:0007669"/>
    <property type="project" value="UniProtKB-UniPathway"/>
</dbReference>
<evidence type="ECO:0000256" key="2">
    <source>
        <dbReference type="ARBA" id="ARBA00004749"/>
    </source>
</evidence>
<comment type="pathway">
    <text evidence="2">Cofactor biosynthesis; ubiquinone biosynthesis.</text>
</comment>
<organism evidence="9 10">
    <name type="scientific">Acidihalobacter yilgarnensis</name>
    <dbReference type="NCBI Taxonomy" id="2819280"/>
    <lineage>
        <taxon>Bacteria</taxon>
        <taxon>Pseudomonadati</taxon>
        <taxon>Pseudomonadota</taxon>
        <taxon>Gammaproteobacteria</taxon>
        <taxon>Chromatiales</taxon>
        <taxon>Ectothiorhodospiraceae</taxon>
        <taxon>Acidihalobacter</taxon>
    </lineage>
</organism>
<evidence type="ECO:0000256" key="7">
    <source>
        <dbReference type="ARBA" id="ARBA00023033"/>
    </source>
</evidence>
<keyword evidence="4" id="KW-0285">Flavoprotein</keyword>
<sequence length="399" mass="42475">MSTAHYEVVVVGGGMVGTALARALGRQGRRVALIEAHKPQPWHVDEDYDLRVSAINRASQHLFEHLGAWSGMRARRVSAYRRMHVWDAGGAGAISFDAAEIGEPDLGHIVENRVIQEALGEGLEGVAQYCPVALEAMTIDGTQVRLLLTDGIELSAALVVGADGAHSRVRALAGIEREERPYGQKAIVTTLSTERSHQDTAWQRFLSTGPVALLPLADGRCSLVWSADTAVADGLMALSDDDFRLELGRATALCLGCVTEIGARAAFPLVGSRVRPYVRPRIALVGDAAHTIHPLAGQGVNLGFMDVAALAGVLGGTRREVGGLRVLRAYERARRAENEGAMRVMEGFKQVFGSGLPGLAWLRGQGLALAGGIPPLKRRLASQALMGGHFTPPTKADQG</sequence>
<evidence type="ECO:0000256" key="4">
    <source>
        <dbReference type="ARBA" id="ARBA00022630"/>
    </source>
</evidence>
<dbReference type="SUPFAM" id="SSF51905">
    <property type="entry name" value="FAD/NAD(P)-binding domain"/>
    <property type="match status" value="1"/>
</dbReference>
<keyword evidence="10" id="KW-1185">Reference proteome</keyword>
<dbReference type="AlphaFoldDB" id="A0A1D8IKB9"/>
<evidence type="ECO:0000259" key="8">
    <source>
        <dbReference type="Pfam" id="PF01494"/>
    </source>
</evidence>
<accession>A0A1D8IKB9</accession>
<dbReference type="InterPro" id="IPR036188">
    <property type="entry name" value="FAD/NAD-bd_sf"/>
</dbReference>
<dbReference type="PRINTS" id="PR00420">
    <property type="entry name" value="RNGMNOXGNASE"/>
</dbReference>
<evidence type="ECO:0000256" key="1">
    <source>
        <dbReference type="ARBA" id="ARBA00001974"/>
    </source>
</evidence>
<keyword evidence="5" id="KW-0274">FAD</keyword>
<dbReference type="PROSITE" id="PS01304">
    <property type="entry name" value="UBIH"/>
    <property type="match status" value="1"/>
</dbReference>
<reference evidence="10" key="1">
    <citation type="submission" date="2016-09" db="EMBL/GenBank/DDBJ databases">
        <title>Acidihalobacter prosperus F5.</title>
        <authorList>
            <person name="Khaleque H.N."/>
            <person name="Ramsay J.P."/>
            <person name="Kaksonen A.H."/>
            <person name="Boxall N.J."/>
            <person name="Watkin E.L.J."/>
        </authorList>
    </citation>
    <scope>NUCLEOTIDE SEQUENCE [LARGE SCALE GENOMIC DNA]</scope>
    <source>
        <strain evidence="10">F5</strain>
    </source>
</reference>
<dbReference type="Proteomes" id="UP000095401">
    <property type="component" value="Chromosome"/>
</dbReference>
<dbReference type="GO" id="GO:0016705">
    <property type="term" value="F:oxidoreductase activity, acting on paired donors, with incorporation or reduction of molecular oxygen"/>
    <property type="evidence" value="ECO:0007669"/>
    <property type="project" value="InterPro"/>
</dbReference>
<dbReference type="Gene3D" id="3.50.50.60">
    <property type="entry name" value="FAD/NAD(P)-binding domain"/>
    <property type="match status" value="2"/>
</dbReference>
<dbReference type="EMBL" id="CP017415">
    <property type="protein sequence ID" value="AOU96905.1"/>
    <property type="molecule type" value="Genomic_DNA"/>
</dbReference>
<evidence type="ECO:0000313" key="9">
    <source>
        <dbReference type="EMBL" id="AOU96905.1"/>
    </source>
</evidence>
<protein>
    <submittedName>
        <fullName evidence="9">2-octaprenyl-3-methyl-6-methoxy-1,4-benzoquinol hydroxylase</fullName>
    </submittedName>
</protein>
<dbReference type="PANTHER" id="PTHR43876:SF7">
    <property type="entry name" value="UBIQUINONE BIOSYNTHESIS MONOOXYGENASE COQ6, MITOCHONDRIAL"/>
    <property type="match status" value="1"/>
</dbReference>
<dbReference type="UniPathway" id="UPA00232"/>
<dbReference type="InterPro" id="IPR002938">
    <property type="entry name" value="FAD-bd"/>
</dbReference>
<comment type="similarity">
    <text evidence="3">Belongs to the UbiH/COQ6 family.</text>
</comment>
<dbReference type="GO" id="GO:0071949">
    <property type="term" value="F:FAD binding"/>
    <property type="evidence" value="ECO:0007669"/>
    <property type="project" value="InterPro"/>
</dbReference>
<evidence type="ECO:0000256" key="5">
    <source>
        <dbReference type="ARBA" id="ARBA00022827"/>
    </source>
</evidence>
<name>A0A1D8IKB9_9GAMM</name>
<dbReference type="Pfam" id="PF01494">
    <property type="entry name" value="FAD_binding_3"/>
    <property type="match status" value="1"/>
</dbReference>
<keyword evidence="7" id="KW-0503">Monooxygenase</keyword>
<evidence type="ECO:0000313" key="10">
    <source>
        <dbReference type="Proteomes" id="UP000095401"/>
    </source>
</evidence>
<keyword evidence="6" id="KW-0560">Oxidoreductase</keyword>
<proteinExistence type="inferred from homology"/>
<evidence type="ECO:0000256" key="6">
    <source>
        <dbReference type="ARBA" id="ARBA00023002"/>
    </source>
</evidence>